<reference evidence="1" key="1">
    <citation type="submission" date="2019-08" db="EMBL/GenBank/DDBJ databases">
        <authorList>
            <person name="Kucharzyk K."/>
            <person name="Murdoch R.W."/>
            <person name="Higgins S."/>
            <person name="Loffler F."/>
        </authorList>
    </citation>
    <scope>NUCLEOTIDE SEQUENCE</scope>
</reference>
<dbReference type="EMBL" id="VSSQ01039277">
    <property type="protein sequence ID" value="MPM92323.1"/>
    <property type="molecule type" value="Genomic_DNA"/>
</dbReference>
<sequence>MAAFAIPAYTGFVDRAKQSEVLASGRVILVAAQTAAQETYAKNGTLADTNEAAILTLIGTYSGITGAGAEKYSVNISTLGVVTNIVFTDGTYRAVYDGANWTTSKDSTAVTTEVSIP</sequence>
<protein>
    <submittedName>
        <fullName evidence="1">Uncharacterized protein</fullName>
    </submittedName>
</protein>
<organism evidence="1">
    <name type="scientific">bioreactor metagenome</name>
    <dbReference type="NCBI Taxonomy" id="1076179"/>
    <lineage>
        <taxon>unclassified sequences</taxon>
        <taxon>metagenomes</taxon>
        <taxon>ecological metagenomes</taxon>
    </lineage>
</organism>
<gene>
    <name evidence="1" type="ORF">SDC9_139458</name>
</gene>
<evidence type="ECO:0000313" key="1">
    <source>
        <dbReference type="EMBL" id="MPM92323.1"/>
    </source>
</evidence>
<name>A0A645DUR1_9ZZZZ</name>
<dbReference type="AlphaFoldDB" id="A0A645DUR1"/>
<comment type="caution">
    <text evidence="1">The sequence shown here is derived from an EMBL/GenBank/DDBJ whole genome shotgun (WGS) entry which is preliminary data.</text>
</comment>
<proteinExistence type="predicted"/>
<dbReference type="Gene3D" id="3.30.700.10">
    <property type="entry name" value="Glycoprotein, Type 4 Pilin"/>
    <property type="match status" value="1"/>
</dbReference>
<dbReference type="InterPro" id="IPR045584">
    <property type="entry name" value="Pilin-like"/>
</dbReference>
<accession>A0A645DUR1</accession>
<dbReference type="SUPFAM" id="SSF54523">
    <property type="entry name" value="Pili subunits"/>
    <property type="match status" value="1"/>
</dbReference>